<dbReference type="Pfam" id="PF08924">
    <property type="entry name" value="Rv2525c_GlyHyd-like"/>
    <property type="match status" value="1"/>
</dbReference>
<dbReference type="RefSeq" id="WP_382346921.1">
    <property type="nucleotide sequence ID" value="NZ_JBHSMC010000001.1"/>
</dbReference>
<accession>A0ABW0LCI4</accession>
<protein>
    <submittedName>
        <fullName evidence="2">Glycoside hydrolase domain-containing protein</fullName>
    </submittedName>
</protein>
<comment type="caution">
    <text evidence="2">The sequence shown here is derived from an EMBL/GenBank/DDBJ whole genome shotgun (WGS) entry which is preliminary data.</text>
</comment>
<dbReference type="InterPro" id="IPR017853">
    <property type="entry name" value="GH"/>
</dbReference>
<evidence type="ECO:0000313" key="3">
    <source>
        <dbReference type="Proteomes" id="UP001596147"/>
    </source>
</evidence>
<organism evidence="2 3">
    <name type="scientific">Lederbergia graminis</name>
    <dbReference type="NCBI Taxonomy" id="735518"/>
    <lineage>
        <taxon>Bacteria</taxon>
        <taxon>Bacillati</taxon>
        <taxon>Bacillota</taxon>
        <taxon>Bacilli</taxon>
        <taxon>Bacillales</taxon>
        <taxon>Bacillaceae</taxon>
        <taxon>Lederbergia</taxon>
    </lineage>
</organism>
<proteinExistence type="predicted"/>
<dbReference type="GO" id="GO:0016787">
    <property type="term" value="F:hydrolase activity"/>
    <property type="evidence" value="ECO:0007669"/>
    <property type="project" value="UniProtKB-KW"/>
</dbReference>
<evidence type="ECO:0000259" key="1">
    <source>
        <dbReference type="Pfam" id="PF08924"/>
    </source>
</evidence>
<evidence type="ECO:0000313" key="2">
    <source>
        <dbReference type="EMBL" id="MFC5463443.1"/>
    </source>
</evidence>
<dbReference type="Gene3D" id="3.20.20.80">
    <property type="entry name" value="Glycosidases"/>
    <property type="match status" value="1"/>
</dbReference>
<feature type="domain" description="Rv2525c-like glycoside hydrolase-like" evidence="1">
    <location>
        <begin position="32"/>
        <end position="172"/>
    </location>
</feature>
<keyword evidence="2" id="KW-0378">Hydrolase</keyword>
<keyword evidence="3" id="KW-1185">Reference proteome</keyword>
<gene>
    <name evidence="2" type="ORF">ACFPM4_01610</name>
</gene>
<dbReference type="Proteomes" id="UP001596147">
    <property type="component" value="Unassembled WGS sequence"/>
</dbReference>
<name>A0ABW0LCI4_9BACI</name>
<dbReference type="SUPFAM" id="SSF51445">
    <property type="entry name" value="(Trans)glycosidases"/>
    <property type="match status" value="1"/>
</dbReference>
<dbReference type="EMBL" id="JBHSMC010000001">
    <property type="protein sequence ID" value="MFC5463443.1"/>
    <property type="molecule type" value="Genomic_DNA"/>
</dbReference>
<reference evidence="3" key="1">
    <citation type="journal article" date="2019" name="Int. J. Syst. Evol. Microbiol.">
        <title>The Global Catalogue of Microorganisms (GCM) 10K type strain sequencing project: providing services to taxonomists for standard genome sequencing and annotation.</title>
        <authorList>
            <consortium name="The Broad Institute Genomics Platform"/>
            <consortium name="The Broad Institute Genome Sequencing Center for Infectious Disease"/>
            <person name="Wu L."/>
            <person name="Ma J."/>
        </authorList>
    </citation>
    <scope>NUCLEOTIDE SEQUENCE [LARGE SCALE GENOMIC DNA]</scope>
    <source>
        <strain evidence="3">CGMCC 1.12237</strain>
    </source>
</reference>
<dbReference type="InterPro" id="IPR015020">
    <property type="entry name" value="Rv2525c-like_Glyco_Hydro-like"/>
</dbReference>
<sequence length="216" mass="24294">MPNYVWGVDSASNVTAELLDCVTTNFGRPVFWGRYLTRVEGASEGLSPQEINFLRDKGIKIMPIYNVFTSATGYQKGKEAAYNAVHHANNLGFPKGTAIFANVERFFEVDHHWIKGWVDALYTSGYKTGIYHDPVTGGFNQAYCQAARESNRVKVQTILWSAEPETGATKATNAPAFNPQKPDCEGNVWLWQYGRDVKECPIDTNLADERVLQMMW</sequence>